<dbReference type="Proteomes" id="UP001235303">
    <property type="component" value="Unassembled WGS sequence"/>
</dbReference>
<evidence type="ECO:0000313" key="3">
    <source>
        <dbReference type="Proteomes" id="UP001235303"/>
    </source>
</evidence>
<evidence type="ECO:0000313" key="2">
    <source>
        <dbReference type="EMBL" id="MDJ1169689.1"/>
    </source>
</evidence>
<protein>
    <submittedName>
        <fullName evidence="2">Glycosyltransferase family 4 protein</fullName>
    </submittedName>
</protein>
<dbReference type="PANTHER" id="PTHR12526:SF600">
    <property type="entry name" value="GLYCOSYL TRANSFERASE GROUP 1"/>
    <property type="match status" value="1"/>
</dbReference>
<feature type="domain" description="Glycosyltransferase subfamily 4-like N-terminal" evidence="1">
    <location>
        <begin position="24"/>
        <end position="216"/>
    </location>
</feature>
<name>A0ABT7AS06_9CYAN</name>
<evidence type="ECO:0000259" key="1">
    <source>
        <dbReference type="Pfam" id="PF13439"/>
    </source>
</evidence>
<comment type="caution">
    <text evidence="2">The sequence shown here is derived from an EMBL/GenBank/DDBJ whole genome shotgun (WGS) entry which is preliminary data.</text>
</comment>
<dbReference type="SUPFAM" id="SSF53756">
    <property type="entry name" value="UDP-Glycosyltransferase/glycogen phosphorylase"/>
    <property type="match status" value="1"/>
</dbReference>
<dbReference type="Gene3D" id="3.40.50.2000">
    <property type="entry name" value="Glycogen Phosphorylase B"/>
    <property type="match status" value="2"/>
</dbReference>
<dbReference type="PANTHER" id="PTHR12526">
    <property type="entry name" value="GLYCOSYLTRANSFERASE"/>
    <property type="match status" value="1"/>
</dbReference>
<dbReference type="RefSeq" id="WP_283753446.1">
    <property type="nucleotide sequence ID" value="NZ_JAQOSP010000066.1"/>
</dbReference>
<organism evidence="2 3">
    <name type="scientific">Roseofilum acuticapitatum BLCC-M154</name>
    <dbReference type="NCBI Taxonomy" id="3022444"/>
    <lineage>
        <taxon>Bacteria</taxon>
        <taxon>Bacillati</taxon>
        <taxon>Cyanobacteriota</taxon>
        <taxon>Cyanophyceae</taxon>
        <taxon>Desertifilales</taxon>
        <taxon>Desertifilaceae</taxon>
        <taxon>Roseofilum</taxon>
        <taxon>Roseofilum acuticapitatum</taxon>
    </lineage>
</organism>
<dbReference type="EMBL" id="JAQOSP010000066">
    <property type="protein sequence ID" value="MDJ1169689.1"/>
    <property type="molecule type" value="Genomic_DNA"/>
</dbReference>
<accession>A0ABT7AS06</accession>
<dbReference type="Pfam" id="PF13439">
    <property type="entry name" value="Glyco_transf_4"/>
    <property type="match status" value="1"/>
</dbReference>
<gene>
    <name evidence="2" type="ORF">PMG71_09645</name>
</gene>
<dbReference type="CDD" id="cd03801">
    <property type="entry name" value="GT4_PimA-like"/>
    <property type="match status" value="1"/>
</dbReference>
<reference evidence="2 3" key="1">
    <citation type="submission" date="2023-01" db="EMBL/GenBank/DDBJ databases">
        <title>Novel diversity within Roseofilum (Cyanobacteria; Desertifilaceae) from marine benthic mats with descriptions of four novel species.</title>
        <authorList>
            <person name="Wang Y."/>
            <person name="Berthold D.E."/>
            <person name="Hu J."/>
            <person name="Lefler F.W."/>
            <person name="Laughinghouse H.D. IV."/>
        </authorList>
    </citation>
    <scope>NUCLEOTIDE SEQUENCE [LARGE SCALE GENOMIC DNA]</scope>
    <source>
        <strain evidence="2 3">BLCC-M154</strain>
    </source>
</reference>
<keyword evidence="3" id="KW-1185">Reference proteome</keyword>
<sequence>MKILMLSVTFPYPPTEGRTQMRTFHLLQYLSRNHSITLVTQQTEAVSDTDLEALREYVHELVVFPRPPEPPSGKLSTLKRFQDFFQQGTPAHVKAIFSEPMQEWIDGAVAAGSFDLIACEHRVNEIYVRPEWQNHYGTLANIHNSVYRTHKNQLETKTSPNQVRDQMSLPLLRQYEKRYTSKFRHLVVMTAEDKRTLLEINSESRISVIGNGVDLNLFSKRTEDPGGYQLVFMGAMDDPINIDAAQFLSLEVFPQLQNRYPEVSLMLVGARPVGEVSALGDNPGITVTGEVPSLVEYLQSATVCVIPIRQGLGMKNKTLEAMATGIPLVASDRALEGLAVDGPEIPQRALRANTLEDYVVNISRLFENPPLRKKLSRNGREFIEQEYTWERVGMRYEQALLTATQG</sequence>
<dbReference type="InterPro" id="IPR028098">
    <property type="entry name" value="Glyco_trans_4-like_N"/>
</dbReference>
<dbReference type="Pfam" id="PF13692">
    <property type="entry name" value="Glyco_trans_1_4"/>
    <property type="match status" value="1"/>
</dbReference>
<proteinExistence type="predicted"/>